<evidence type="ECO:0000313" key="2">
    <source>
        <dbReference type="Proteomes" id="UP000603141"/>
    </source>
</evidence>
<dbReference type="RefSeq" id="WP_200271309.1">
    <property type="nucleotide sequence ID" value="NZ_JAENIJ010000020.1"/>
</dbReference>
<protein>
    <submittedName>
        <fullName evidence="1">Uncharacterized protein</fullName>
    </submittedName>
</protein>
<dbReference type="EMBL" id="JAENIJ010000020">
    <property type="protein sequence ID" value="MBK1883305.1"/>
    <property type="molecule type" value="Genomic_DNA"/>
</dbReference>
<sequence length="291" mass="32241">MTLRILRNLAIFIAIVGLAKAQISVRLDLTSTQYLTGEPVIAQVAITNNSGRELNFSGSTRLPWIDFIVKKGDGSLVVSPQKPAFGAMTIPVGQTMARKFSLSSFYYLSQQGNYSVTAIVRMPGNEESEVPSNRRIFNLSPGRPYITPVKVGVPGKPNETREYRVMSFTPKNHQMIYVQVVDGKTGIPMRTFPLGEILSVRKPQISVDRNLQLHVLYLENASIWDHCIINSDGQIVDRKYHNRSAQGDPSLYTSPDGVVSVANSTPYDPVAVAEAKSKIHKASDRPSFIYQ</sequence>
<proteinExistence type="predicted"/>
<reference evidence="1" key="1">
    <citation type="submission" date="2021-01" db="EMBL/GenBank/DDBJ databases">
        <title>Modified the classification status of verrucomicrobia.</title>
        <authorList>
            <person name="Feng X."/>
        </authorList>
    </citation>
    <scope>NUCLEOTIDE SEQUENCE</scope>
    <source>
        <strain evidence="1">KCTC 22041</strain>
    </source>
</reference>
<organism evidence="1 2">
    <name type="scientific">Luteolibacter pohnpeiensis</name>
    <dbReference type="NCBI Taxonomy" id="454153"/>
    <lineage>
        <taxon>Bacteria</taxon>
        <taxon>Pseudomonadati</taxon>
        <taxon>Verrucomicrobiota</taxon>
        <taxon>Verrucomicrobiia</taxon>
        <taxon>Verrucomicrobiales</taxon>
        <taxon>Verrucomicrobiaceae</taxon>
        <taxon>Luteolibacter</taxon>
    </lineage>
</organism>
<dbReference type="AlphaFoldDB" id="A0A934S8J2"/>
<dbReference type="Proteomes" id="UP000603141">
    <property type="component" value="Unassembled WGS sequence"/>
</dbReference>
<gene>
    <name evidence="1" type="ORF">JIN85_12835</name>
</gene>
<evidence type="ECO:0000313" key="1">
    <source>
        <dbReference type="EMBL" id="MBK1883305.1"/>
    </source>
</evidence>
<comment type="caution">
    <text evidence="1">The sequence shown here is derived from an EMBL/GenBank/DDBJ whole genome shotgun (WGS) entry which is preliminary data.</text>
</comment>
<name>A0A934S8J2_9BACT</name>
<keyword evidence="2" id="KW-1185">Reference proteome</keyword>
<accession>A0A934S8J2</accession>